<feature type="domain" description="Polysaccharide pyruvyl transferase" evidence="1">
    <location>
        <begin position="16"/>
        <end position="315"/>
    </location>
</feature>
<dbReference type="PANTHER" id="PTHR36836">
    <property type="entry name" value="COLANIC ACID BIOSYNTHESIS PROTEIN WCAK"/>
    <property type="match status" value="1"/>
</dbReference>
<dbReference type="AlphaFoldDB" id="A0A947DBD2"/>
<reference evidence="2 3" key="1">
    <citation type="submission" date="2021-06" db="EMBL/GenBank/DDBJ databases">
        <authorList>
            <person name="Grouzdev D.S."/>
            <person name="Koziaeva V."/>
        </authorList>
    </citation>
    <scope>NUCLEOTIDE SEQUENCE [LARGE SCALE GENOMIC DNA]</scope>
    <source>
        <strain evidence="2 3">22</strain>
    </source>
</reference>
<comment type="caution">
    <text evidence="2">The sequence shown here is derived from an EMBL/GenBank/DDBJ whole genome shotgun (WGS) entry which is preliminary data.</text>
</comment>
<evidence type="ECO:0000313" key="2">
    <source>
        <dbReference type="EMBL" id="MBT9292557.1"/>
    </source>
</evidence>
<evidence type="ECO:0000259" key="1">
    <source>
        <dbReference type="Pfam" id="PF04230"/>
    </source>
</evidence>
<dbReference type="RefSeq" id="WP_261971065.1">
    <property type="nucleotide sequence ID" value="NZ_JAHHZF010000014.1"/>
</dbReference>
<dbReference type="PANTHER" id="PTHR36836:SF1">
    <property type="entry name" value="COLANIC ACID BIOSYNTHESIS PROTEIN WCAK"/>
    <property type="match status" value="1"/>
</dbReference>
<sequence length="376" mass="41623">MPQCKVAILFVNLKGNIGDFAILHSMLEMLSIRHPDCSLLVIPARYLPRDEARMAAFAAALGRSFDLVDMPIREQRPPLWRWLVRRGFPALARALYYRLMQFRALRIIPHVSGAQAIYCENGDQWNGFVGLDMLATVTALKRFVKPIRTFPFSINPATPAFLTPALLRSGLGGLDLPLTARDVISLEVIRSLDIEARLVPDCVHWLAPMAASVTPRAGRDPERILIAATGTPSKLKSTLDAAVRRFEGRPICLVTTCEREDGAIYAEIAAHHGIEWIAPMTWQDLVAEFKMARVVVTNRLHGLILAGLAGAPVLPVCDRKKAEAYAIETGVPHAARDLDAVEPELVEAVARDREAVLACTVRYRETCRAALEAWLL</sequence>
<evidence type="ECO:0000313" key="3">
    <source>
        <dbReference type="Proteomes" id="UP000766595"/>
    </source>
</evidence>
<keyword evidence="3" id="KW-1185">Reference proteome</keyword>
<dbReference type="Pfam" id="PF04230">
    <property type="entry name" value="PS_pyruv_trans"/>
    <property type="match status" value="1"/>
</dbReference>
<protein>
    <submittedName>
        <fullName evidence="2">Polysaccharide pyruvyl transferase family protein</fullName>
    </submittedName>
</protein>
<name>A0A947DBD2_9HYPH</name>
<organism evidence="2 3">
    <name type="scientific">Prosthecodimorpha staleyi</name>
    <dbReference type="NCBI Taxonomy" id="2840188"/>
    <lineage>
        <taxon>Bacteria</taxon>
        <taxon>Pseudomonadati</taxon>
        <taxon>Pseudomonadota</taxon>
        <taxon>Alphaproteobacteria</taxon>
        <taxon>Hyphomicrobiales</taxon>
        <taxon>Ancalomicrobiaceae</taxon>
        <taxon>Prosthecodimorpha</taxon>
    </lineage>
</organism>
<accession>A0A947DBD2</accession>
<dbReference type="InterPro" id="IPR007345">
    <property type="entry name" value="Polysacch_pyruvyl_Trfase"/>
</dbReference>
<gene>
    <name evidence="2" type="ORF">KL771_24055</name>
</gene>
<dbReference type="EMBL" id="JAHHZF010000014">
    <property type="protein sequence ID" value="MBT9292557.1"/>
    <property type="molecule type" value="Genomic_DNA"/>
</dbReference>
<dbReference type="Proteomes" id="UP000766595">
    <property type="component" value="Unassembled WGS sequence"/>
</dbReference>
<dbReference type="GO" id="GO:0016740">
    <property type="term" value="F:transferase activity"/>
    <property type="evidence" value="ECO:0007669"/>
    <property type="project" value="UniProtKB-KW"/>
</dbReference>
<keyword evidence="2" id="KW-0808">Transferase</keyword>
<proteinExistence type="predicted"/>